<dbReference type="PANTHER" id="PTHR42792">
    <property type="entry name" value="FLAGELLIN"/>
    <property type="match status" value="1"/>
</dbReference>
<dbReference type="Pfam" id="PF00669">
    <property type="entry name" value="Flagellin_N"/>
    <property type="match status" value="1"/>
</dbReference>
<proteinExistence type="inferred from homology"/>
<evidence type="ECO:0000259" key="5">
    <source>
        <dbReference type="Pfam" id="PF00669"/>
    </source>
</evidence>
<comment type="similarity">
    <text evidence="1 4">Belongs to the bacterial flagellin family.</text>
</comment>
<keyword evidence="3 4" id="KW-0975">Bacterial flagellum</keyword>
<feature type="domain" description="Flagellin C-terminal" evidence="6">
    <location>
        <begin position="182"/>
        <end position="267"/>
    </location>
</feature>
<dbReference type="GO" id="GO:0005198">
    <property type="term" value="F:structural molecule activity"/>
    <property type="evidence" value="ECO:0007669"/>
    <property type="project" value="UniProtKB-UniRule"/>
</dbReference>
<keyword evidence="7" id="KW-0966">Cell projection</keyword>
<dbReference type="Gene3D" id="6.10.10.10">
    <property type="entry name" value="Flagellar export chaperone, C-terminal domain"/>
    <property type="match status" value="1"/>
</dbReference>
<dbReference type="PRINTS" id="PR00207">
    <property type="entry name" value="FLAGELLIN"/>
</dbReference>
<evidence type="ECO:0000256" key="2">
    <source>
        <dbReference type="ARBA" id="ARBA00020110"/>
    </source>
</evidence>
<evidence type="ECO:0000256" key="4">
    <source>
        <dbReference type="RuleBase" id="RU362073"/>
    </source>
</evidence>
<dbReference type="Gene3D" id="1.20.1330.10">
    <property type="entry name" value="f41 fragment of flagellin, N-terminal domain"/>
    <property type="match status" value="1"/>
</dbReference>
<keyword evidence="7" id="KW-0969">Cilium</keyword>
<accession>A0A323TX72</accession>
<dbReference type="SUPFAM" id="SSF64518">
    <property type="entry name" value="Phase 1 flagellin"/>
    <property type="match status" value="1"/>
</dbReference>
<protein>
    <recommendedName>
        <fullName evidence="2 4">Flagellin</fullName>
    </recommendedName>
</protein>
<name>A0A323TX72_9BACI</name>
<comment type="subcellular location">
    <subcellularLocation>
        <location evidence="4">Secreted</location>
    </subcellularLocation>
    <subcellularLocation>
        <location evidence="4">Bacterial flagellum</location>
    </subcellularLocation>
</comment>
<dbReference type="Pfam" id="PF00700">
    <property type="entry name" value="Flagellin_C"/>
    <property type="match status" value="1"/>
</dbReference>
<keyword evidence="8" id="KW-1185">Reference proteome</keyword>
<sequence>MLRNIGMVQQFALRHAGLHQKQMMKHMERLSSGQRINRAADDPAGLAISERMRAQIRGIEQAKRNVLDGVSLIRTAEGGLSEQHSMLQRVRELSVQSANDIYSSEDRAFLQQEVDQILQEMIQVRNNTMFNNNPLYQGGELRLQTGANAGQFMTINLPDTELSKLAIDGLDISTREGASGALELVDGAIQSISSHRSRLGAYENRLEHTYNHLTNYRVQLTSSESRIRDVDMAREMMGLVKHQLLQQVSVSMMMQANQQQSMILTLLNGK</sequence>
<dbReference type="PANTHER" id="PTHR42792:SF2">
    <property type="entry name" value="FLAGELLIN"/>
    <property type="match status" value="1"/>
</dbReference>
<dbReference type="GO" id="GO:0009288">
    <property type="term" value="C:bacterial-type flagellum"/>
    <property type="evidence" value="ECO:0007669"/>
    <property type="project" value="UniProtKB-SubCell"/>
</dbReference>
<feature type="domain" description="Flagellin N-terminal" evidence="5">
    <location>
        <begin position="7"/>
        <end position="138"/>
    </location>
</feature>
<dbReference type="GO" id="GO:0005576">
    <property type="term" value="C:extracellular region"/>
    <property type="evidence" value="ECO:0007669"/>
    <property type="project" value="UniProtKB-SubCell"/>
</dbReference>
<dbReference type="InterPro" id="IPR001492">
    <property type="entry name" value="Flagellin"/>
</dbReference>
<evidence type="ECO:0000313" key="7">
    <source>
        <dbReference type="EMBL" id="PYZ94185.1"/>
    </source>
</evidence>
<comment type="caution">
    <text evidence="7">The sequence shown here is derived from an EMBL/GenBank/DDBJ whole genome shotgun (WGS) entry which is preliminary data.</text>
</comment>
<evidence type="ECO:0000259" key="6">
    <source>
        <dbReference type="Pfam" id="PF00700"/>
    </source>
</evidence>
<comment type="function">
    <text evidence="4">Flagellin is the subunit protein which polymerizes to form the filaments of bacterial flagella.</text>
</comment>
<keyword evidence="7" id="KW-0282">Flagellum</keyword>
<evidence type="ECO:0000256" key="3">
    <source>
        <dbReference type="ARBA" id="ARBA00023143"/>
    </source>
</evidence>
<organism evidence="7 8">
    <name type="scientific">Salipaludibacillus keqinensis</name>
    <dbReference type="NCBI Taxonomy" id="2045207"/>
    <lineage>
        <taxon>Bacteria</taxon>
        <taxon>Bacillati</taxon>
        <taxon>Bacillota</taxon>
        <taxon>Bacilli</taxon>
        <taxon>Bacillales</taxon>
        <taxon>Bacillaceae</taxon>
    </lineage>
</organism>
<dbReference type="EMBL" id="PDOD01000001">
    <property type="protein sequence ID" value="PYZ94185.1"/>
    <property type="molecule type" value="Genomic_DNA"/>
</dbReference>
<dbReference type="Proteomes" id="UP000248214">
    <property type="component" value="Unassembled WGS sequence"/>
</dbReference>
<dbReference type="InterPro" id="IPR001029">
    <property type="entry name" value="Flagellin_N"/>
</dbReference>
<dbReference type="RefSeq" id="WP_110607820.1">
    <property type="nucleotide sequence ID" value="NZ_PDOD01000001.1"/>
</dbReference>
<dbReference type="InterPro" id="IPR042187">
    <property type="entry name" value="Flagellin_C_sub2"/>
</dbReference>
<keyword evidence="4" id="KW-0964">Secreted</keyword>
<dbReference type="InterPro" id="IPR046358">
    <property type="entry name" value="Flagellin_C"/>
</dbReference>
<gene>
    <name evidence="7" type="ORF">CR194_01210</name>
</gene>
<dbReference type="OrthoDB" id="9796789at2"/>
<evidence type="ECO:0000313" key="8">
    <source>
        <dbReference type="Proteomes" id="UP000248214"/>
    </source>
</evidence>
<dbReference type="AlphaFoldDB" id="A0A323TX72"/>
<evidence type="ECO:0000256" key="1">
    <source>
        <dbReference type="ARBA" id="ARBA00005709"/>
    </source>
</evidence>
<reference evidence="7 8" key="1">
    <citation type="submission" date="2017-10" db="EMBL/GenBank/DDBJ databases">
        <title>Bacillus sp. nov., a halophilic bacterium isolated from a Keqin Lake.</title>
        <authorList>
            <person name="Wang H."/>
        </authorList>
    </citation>
    <scope>NUCLEOTIDE SEQUENCE [LARGE SCALE GENOMIC DNA]</scope>
    <source>
        <strain evidence="7 8">KQ-12</strain>
    </source>
</reference>